<dbReference type="Pfam" id="PF10277">
    <property type="entry name" value="Frag1"/>
    <property type="match status" value="1"/>
</dbReference>
<evidence type="ECO:0000313" key="7">
    <source>
        <dbReference type="EMBL" id="PSS12548.1"/>
    </source>
</evidence>
<evidence type="ECO:0000256" key="1">
    <source>
        <dbReference type="ARBA" id="ARBA00004127"/>
    </source>
</evidence>
<dbReference type="GeneID" id="36569170"/>
<accession>A0A2T3AV57</accession>
<keyword evidence="8" id="KW-1185">Reference proteome</keyword>
<proteinExistence type="predicted"/>
<feature type="transmembrane region" description="Helical" evidence="5">
    <location>
        <begin position="102"/>
        <end position="126"/>
    </location>
</feature>
<dbReference type="InterPro" id="IPR050911">
    <property type="entry name" value="DRAM/TMEM150_Autophagy_Mod"/>
</dbReference>
<sequence length="289" mass="32953">MARPLAHIYWMIPIFSGCVWLAMLLGMLLWWSVEQHSPHLTPMDPGQTIAYISDIGAHSLQPLFIAMGTVTVVTFNFVFVAERWLRHRGTLAVNTSWFQKGLSICSIIAATVGAIGLIILTCLNNLHHHHAHDACLVIFIAGYIVSAIFICWEYYRLGIHHRHFRILRVSFWIKLMFILVELSLAIAFGVLSDKNHYNRAAVIEWIISFIYTFYVWSFAIDFIPAVRTKHYKNKAMELDMVTAVEDEESRPAGYSEEMQETNNAAYMNANASATRINGRSDPVEASRNF</sequence>
<dbReference type="InParanoid" id="A0A2T3AV57"/>
<dbReference type="PANTHER" id="PTHR21324">
    <property type="entry name" value="FASTING-INDUCIBLE INTEGRAL MEMBRANE PROTEIN TM6P1-RELATED"/>
    <property type="match status" value="1"/>
</dbReference>
<feature type="transmembrane region" description="Helical" evidence="5">
    <location>
        <begin position="12"/>
        <end position="33"/>
    </location>
</feature>
<dbReference type="AlphaFoldDB" id="A0A2T3AV57"/>
<dbReference type="STRING" id="857342.A0A2T3AV57"/>
<reference evidence="7 8" key="1">
    <citation type="journal article" date="2018" name="New Phytol.">
        <title>Comparative genomics and transcriptomics depict ericoid mycorrhizal fungi as versatile saprotrophs and plant mutualists.</title>
        <authorList>
            <person name="Martino E."/>
            <person name="Morin E."/>
            <person name="Grelet G.A."/>
            <person name="Kuo A."/>
            <person name="Kohler A."/>
            <person name="Daghino S."/>
            <person name="Barry K.W."/>
            <person name="Cichocki N."/>
            <person name="Clum A."/>
            <person name="Dockter R.B."/>
            <person name="Hainaut M."/>
            <person name="Kuo R.C."/>
            <person name="LaButti K."/>
            <person name="Lindahl B.D."/>
            <person name="Lindquist E.A."/>
            <person name="Lipzen A."/>
            <person name="Khouja H.R."/>
            <person name="Magnuson J."/>
            <person name="Murat C."/>
            <person name="Ohm R.A."/>
            <person name="Singer S.W."/>
            <person name="Spatafora J.W."/>
            <person name="Wang M."/>
            <person name="Veneault-Fourrey C."/>
            <person name="Henrissat B."/>
            <person name="Grigoriev I.V."/>
            <person name="Martin F.M."/>
            <person name="Perotto S."/>
        </authorList>
    </citation>
    <scope>NUCLEOTIDE SEQUENCE [LARGE SCALE GENOMIC DNA]</scope>
    <source>
        <strain evidence="7 8">ATCC 22711</strain>
    </source>
</reference>
<name>A0A2T3AV57_AMORE</name>
<dbReference type="EMBL" id="KZ679015">
    <property type="protein sequence ID" value="PSS12548.1"/>
    <property type="molecule type" value="Genomic_DNA"/>
</dbReference>
<feature type="transmembrane region" description="Helical" evidence="5">
    <location>
        <begin position="203"/>
        <end position="226"/>
    </location>
</feature>
<keyword evidence="3 5" id="KW-1133">Transmembrane helix</keyword>
<organism evidence="7 8">
    <name type="scientific">Amorphotheca resinae ATCC 22711</name>
    <dbReference type="NCBI Taxonomy" id="857342"/>
    <lineage>
        <taxon>Eukaryota</taxon>
        <taxon>Fungi</taxon>
        <taxon>Dikarya</taxon>
        <taxon>Ascomycota</taxon>
        <taxon>Pezizomycotina</taxon>
        <taxon>Leotiomycetes</taxon>
        <taxon>Helotiales</taxon>
        <taxon>Amorphothecaceae</taxon>
        <taxon>Amorphotheca</taxon>
    </lineage>
</organism>
<evidence type="ECO:0000256" key="3">
    <source>
        <dbReference type="ARBA" id="ARBA00022989"/>
    </source>
</evidence>
<dbReference type="OrthoDB" id="10032492at2759"/>
<keyword evidence="4 5" id="KW-0472">Membrane</keyword>
<dbReference type="InterPro" id="IPR019402">
    <property type="entry name" value="CWH43_N"/>
</dbReference>
<evidence type="ECO:0000256" key="2">
    <source>
        <dbReference type="ARBA" id="ARBA00022692"/>
    </source>
</evidence>
<protein>
    <recommendedName>
        <fullName evidence="6">CWH43-like N-terminal domain-containing protein</fullName>
    </recommendedName>
</protein>
<dbReference type="RefSeq" id="XP_024718546.1">
    <property type="nucleotide sequence ID" value="XM_024861089.1"/>
</dbReference>
<feature type="domain" description="CWH43-like N-terminal" evidence="6">
    <location>
        <begin position="9"/>
        <end position="224"/>
    </location>
</feature>
<dbReference type="GO" id="GO:0012505">
    <property type="term" value="C:endomembrane system"/>
    <property type="evidence" value="ECO:0007669"/>
    <property type="project" value="UniProtKB-SubCell"/>
</dbReference>
<dbReference type="PANTHER" id="PTHR21324:SF2">
    <property type="entry name" value="EG:22E5.9 PROTEIN"/>
    <property type="match status" value="1"/>
</dbReference>
<evidence type="ECO:0000259" key="6">
    <source>
        <dbReference type="Pfam" id="PF10277"/>
    </source>
</evidence>
<feature type="transmembrane region" description="Helical" evidence="5">
    <location>
        <begin position="63"/>
        <end position="81"/>
    </location>
</feature>
<dbReference type="PROSITE" id="PS51257">
    <property type="entry name" value="PROKAR_LIPOPROTEIN"/>
    <property type="match status" value="1"/>
</dbReference>
<evidence type="ECO:0000256" key="5">
    <source>
        <dbReference type="SAM" id="Phobius"/>
    </source>
</evidence>
<feature type="transmembrane region" description="Helical" evidence="5">
    <location>
        <begin position="138"/>
        <end position="157"/>
    </location>
</feature>
<dbReference type="FunCoup" id="A0A2T3AV57">
    <property type="interactions" value="56"/>
</dbReference>
<evidence type="ECO:0000256" key="4">
    <source>
        <dbReference type="ARBA" id="ARBA00023136"/>
    </source>
</evidence>
<feature type="transmembrane region" description="Helical" evidence="5">
    <location>
        <begin position="169"/>
        <end position="191"/>
    </location>
</feature>
<evidence type="ECO:0000313" key="8">
    <source>
        <dbReference type="Proteomes" id="UP000241818"/>
    </source>
</evidence>
<dbReference type="GO" id="GO:0005886">
    <property type="term" value="C:plasma membrane"/>
    <property type="evidence" value="ECO:0007669"/>
    <property type="project" value="TreeGrafter"/>
</dbReference>
<comment type="subcellular location">
    <subcellularLocation>
        <location evidence="1">Endomembrane system</location>
        <topology evidence="1">Multi-pass membrane protein</topology>
    </subcellularLocation>
</comment>
<keyword evidence="2 5" id="KW-0812">Transmembrane</keyword>
<dbReference type="Proteomes" id="UP000241818">
    <property type="component" value="Unassembled WGS sequence"/>
</dbReference>
<gene>
    <name evidence="7" type="ORF">M430DRAFT_106569</name>
</gene>